<reference evidence="2" key="1">
    <citation type="journal article" date="2019" name="Sci. Rep.">
        <title>Draft genome of Tanacetum cinerariifolium, the natural source of mosquito coil.</title>
        <authorList>
            <person name="Yamashiro T."/>
            <person name="Shiraishi A."/>
            <person name="Satake H."/>
            <person name="Nakayama K."/>
        </authorList>
    </citation>
    <scope>NUCLEOTIDE SEQUENCE</scope>
</reference>
<sequence length="57" mass="5941">RFAVLPPGPGGAGGLRAENRLVCARAPGPAQLLPRSPGPRREKAARKPQHRGAAVPR</sequence>
<dbReference type="AlphaFoldDB" id="A0A699V199"/>
<feature type="region of interest" description="Disordered" evidence="1">
    <location>
        <begin position="26"/>
        <end position="57"/>
    </location>
</feature>
<accession>A0A699V199</accession>
<feature type="non-terminal residue" evidence="2">
    <location>
        <position position="1"/>
    </location>
</feature>
<evidence type="ECO:0000256" key="1">
    <source>
        <dbReference type="SAM" id="MobiDB-lite"/>
    </source>
</evidence>
<name>A0A699V199_TANCI</name>
<proteinExistence type="predicted"/>
<dbReference type="EMBL" id="BKCJ011378911">
    <property type="protein sequence ID" value="GFD27671.1"/>
    <property type="molecule type" value="Genomic_DNA"/>
</dbReference>
<gene>
    <name evidence="2" type="ORF">Tci_899640</name>
</gene>
<comment type="caution">
    <text evidence="2">The sequence shown here is derived from an EMBL/GenBank/DDBJ whole genome shotgun (WGS) entry which is preliminary data.</text>
</comment>
<protein>
    <submittedName>
        <fullName evidence="2">Uncharacterized protein</fullName>
    </submittedName>
</protein>
<organism evidence="2">
    <name type="scientific">Tanacetum cinerariifolium</name>
    <name type="common">Dalmatian daisy</name>
    <name type="synonym">Chrysanthemum cinerariifolium</name>
    <dbReference type="NCBI Taxonomy" id="118510"/>
    <lineage>
        <taxon>Eukaryota</taxon>
        <taxon>Viridiplantae</taxon>
        <taxon>Streptophyta</taxon>
        <taxon>Embryophyta</taxon>
        <taxon>Tracheophyta</taxon>
        <taxon>Spermatophyta</taxon>
        <taxon>Magnoliopsida</taxon>
        <taxon>eudicotyledons</taxon>
        <taxon>Gunneridae</taxon>
        <taxon>Pentapetalae</taxon>
        <taxon>asterids</taxon>
        <taxon>campanulids</taxon>
        <taxon>Asterales</taxon>
        <taxon>Asteraceae</taxon>
        <taxon>Asteroideae</taxon>
        <taxon>Anthemideae</taxon>
        <taxon>Anthemidinae</taxon>
        <taxon>Tanacetum</taxon>
    </lineage>
</organism>
<evidence type="ECO:0000313" key="2">
    <source>
        <dbReference type="EMBL" id="GFD27671.1"/>
    </source>
</evidence>